<dbReference type="InterPro" id="IPR006379">
    <property type="entry name" value="HAD-SF_hydro_IIB"/>
</dbReference>
<dbReference type="NCBIfam" id="TIGR00099">
    <property type="entry name" value="Cof-subfamily"/>
    <property type="match status" value="1"/>
</dbReference>
<dbReference type="GO" id="GO:0016791">
    <property type="term" value="F:phosphatase activity"/>
    <property type="evidence" value="ECO:0007669"/>
    <property type="project" value="TreeGrafter"/>
</dbReference>
<dbReference type="PROSITE" id="PS01229">
    <property type="entry name" value="COF_2"/>
    <property type="match status" value="1"/>
</dbReference>
<dbReference type="KEGG" id="bco:Bcell_2672"/>
<dbReference type="GO" id="GO:0005829">
    <property type="term" value="C:cytosol"/>
    <property type="evidence" value="ECO:0007669"/>
    <property type="project" value="TreeGrafter"/>
</dbReference>
<dbReference type="SFLD" id="SFLDS00003">
    <property type="entry name" value="Haloacid_Dehalogenase"/>
    <property type="match status" value="1"/>
</dbReference>
<dbReference type="OrthoDB" id="9810101at2"/>
<dbReference type="Gene3D" id="3.30.1240.10">
    <property type="match status" value="1"/>
</dbReference>
<protein>
    <submittedName>
        <fullName evidence="1">Cof-like hydrolase</fullName>
    </submittedName>
</protein>
<evidence type="ECO:0000313" key="2">
    <source>
        <dbReference type="Proteomes" id="UP000001401"/>
    </source>
</evidence>
<evidence type="ECO:0000313" key="1">
    <source>
        <dbReference type="EMBL" id="ADU30927.1"/>
    </source>
</evidence>
<dbReference type="CDD" id="cd07517">
    <property type="entry name" value="HAD_HPP"/>
    <property type="match status" value="1"/>
</dbReference>
<dbReference type="SFLD" id="SFLDG01144">
    <property type="entry name" value="C2.B.4:_PGP_Like"/>
    <property type="match status" value="1"/>
</dbReference>
<dbReference type="NCBIfam" id="TIGR01484">
    <property type="entry name" value="HAD-SF-IIB"/>
    <property type="match status" value="1"/>
</dbReference>
<sequence>MDKKVVFFDIDGTLLNENNVIPESTKNAIKELQKKDNIFVAIATGRAPLHLREISSQLGIDSYVSFNGSYVVFNGEVLSSNPLAKKEMLELEARARENGHPMVFLNESDIYANVSDHPAILSSMGSLNLPHPDKHESFHHDNSIYQALLFVDKNEESFYSTNHAFFDYVRWHERAIDVLPSGGSKAKGIENMLKELNIDKKDAFAFGDGLNDLEMLQYVGCGIAMGNAVEEAKKAADIVTDHVNDDGIYKGLVKVGLL</sequence>
<dbReference type="InterPro" id="IPR023214">
    <property type="entry name" value="HAD_sf"/>
</dbReference>
<dbReference type="InterPro" id="IPR000150">
    <property type="entry name" value="Cof"/>
</dbReference>
<dbReference type="GO" id="GO:0000287">
    <property type="term" value="F:magnesium ion binding"/>
    <property type="evidence" value="ECO:0007669"/>
    <property type="project" value="TreeGrafter"/>
</dbReference>
<organism evidence="1 2">
    <name type="scientific">Evansella cellulosilytica (strain ATCC 21833 / DSM 2522 / FERM P-1141 / JCM 9156 / N-4)</name>
    <name type="common">Bacillus cellulosilyticus</name>
    <dbReference type="NCBI Taxonomy" id="649639"/>
    <lineage>
        <taxon>Bacteria</taxon>
        <taxon>Bacillati</taxon>
        <taxon>Bacillota</taxon>
        <taxon>Bacilli</taxon>
        <taxon>Bacillales</taxon>
        <taxon>Bacillaceae</taxon>
        <taxon>Evansella</taxon>
    </lineage>
</organism>
<dbReference type="PANTHER" id="PTHR10000:SF25">
    <property type="entry name" value="PHOSPHATASE YKRA-RELATED"/>
    <property type="match status" value="1"/>
</dbReference>
<name>E6TUN7_EVAC2</name>
<accession>E6TUN7</accession>
<dbReference type="AlphaFoldDB" id="E6TUN7"/>
<dbReference type="eggNOG" id="COG0561">
    <property type="taxonomic scope" value="Bacteria"/>
</dbReference>
<keyword evidence="1" id="KW-0378">Hydrolase</keyword>
<dbReference type="SFLD" id="SFLDG01140">
    <property type="entry name" value="C2.B:_Phosphomannomutase_and_P"/>
    <property type="match status" value="1"/>
</dbReference>
<reference evidence="1 2" key="1">
    <citation type="submission" date="2010-12" db="EMBL/GenBank/DDBJ databases">
        <title>Complete sequence of Bacillus cellulosilyticus DSM 2522.</title>
        <authorList>
            <consortium name="US DOE Joint Genome Institute"/>
            <person name="Lucas S."/>
            <person name="Copeland A."/>
            <person name="Lapidus A."/>
            <person name="Cheng J.-F."/>
            <person name="Bruce D."/>
            <person name="Goodwin L."/>
            <person name="Pitluck S."/>
            <person name="Chertkov O."/>
            <person name="Detter J.C."/>
            <person name="Han C."/>
            <person name="Tapia R."/>
            <person name="Land M."/>
            <person name="Hauser L."/>
            <person name="Jeffries C."/>
            <person name="Kyrpides N."/>
            <person name="Ivanova N."/>
            <person name="Mikhailova N."/>
            <person name="Brumm P."/>
            <person name="Mead D."/>
            <person name="Woyke T."/>
        </authorList>
    </citation>
    <scope>NUCLEOTIDE SEQUENCE [LARGE SCALE GENOMIC DNA]</scope>
    <source>
        <strain evidence="2">ATCC 21833 / DSM 2522 / FERM P-1141 / JCM 9156 / N-4</strain>
    </source>
</reference>
<dbReference type="Proteomes" id="UP000001401">
    <property type="component" value="Chromosome"/>
</dbReference>
<keyword evidence="2" id="KW-1185">Reference proteome</keyword>
<dbReference type="EMBL" id="CP002394">
    <property type="protein sequence ID" value="ADU30927.1"/>
    <property type="molecule type" value="Genomic_DNA"/>
</dbReference>
<dbReference type="InterPro" id="IPR036412">
    <property type="entry name" value="HAD-like_sf"/>
</dbReference>
<proteinExistence type="predicted"/>
<dbReference type="Pfam" id="PF08282">
    <property type="entry name" value="Hydrolase_3"/>
    <property type="match status" value="1"/>
</dbReference>
<dbReference type="Gene3D" id="3.40.50.1000">
    <property type="entry name" value="HAD superfamily/HAD-like"/>
    <property type="match status" value="1"/>
</dbReference>
<dbReference type="RefSeq" id="WP_013489260.1">
    <property type="nucleotide sequence ID" value="NC_014829.1"/>
</dbReference>
<dbReference type="HOGENOM" id="CLU_044146_7_0_9"/>
<dbReference type="SUPFAM" id="SSF56784">
    <property type="entry name" value="HAD-like"/>
    <property type="match status" value="1"/>
</dbReference>
<gene>
    <name evidence="1" type="ordered locus">Bcell_2672</name>
</gene>
<dbReference type="PROSITE" id="PS01228">
    <property type="entry name" value="COF_1"/>
    <property type="match status" value="1"/>
</dbReference>
<dbReference type="PANTHER" id="PTHR10000">
    <property type="entry name" value="PHOSPHOSERINE PHOSPHATASE"/>
    <property type="match status" value="1"/>
</dbReference>